<dbReference type="AlphaFoldDB" id="A0A9D2BLU2"/>
<feature type="transmembrane region" description="Helical" evidence="1">
    <location>
        <begin position="56"/>
        <end position="73"/>
    </location>
</feature>
<accession>A0A9D2BLU2</accession>
<keyword evidence="1" id="KW-1133">Transmembrane helix</keyword>
<evidence type="ECO:0000313" key="3">
    <source>
        <dbReference type="Proteomes" id="UP000886724"/>
    </source>
</evidence>
<feature type="transmembrane region" description="Helical" evidence="1">
    <location>
        <begin position="252"/>
        <end position="270"/>
    </location>
</feature>
<evidence type="ECO:0000256" key="1">
    <source>
        <dbReference type="SAM" id="Phobius"/>
    </source>
</evidence>
<dbReference type="Proteomes" id="UP000886724">
    <property type="component" value="Unassembled WGS sequence"/>
</dbReference>
<dbReference type="Pfam" id="PF09913">
    <property type="entry name" value="DUF2142"/>
    <property type="match status" value="1"/>
</dbReference>
<dbReference type="EMBL" id="DXET01000059">
    <property type="protein sequence ID" value="HIX80803.1"/>
    <property type="molecule type" value="Genomic_DNA"/>
</dbReference>
<organism evidence="2 3">
    <name type="scientific">Candidatus Erysipelatoclostridium merdavium</name>
    <dbReference type="NCBI Taxonomy" id="2838566"/>
    <lineage>
        <taxon>Bacteria</taxon>
        <taxon>Bacillati</taxon>
        <taxon>Bacillota</taxon>
        <taxon>Erysipelotrichia</taxon>
        <taxon>Erysipelotrichales</taxon>
        <taxon>Erysipelotrichales incertae sedis</taxon>
    </lineage>
</organism>
<protein>
    <submittedName>
        <fullName evidence="2">DUF2142 domain-containing protein</fullName>
    </submittedName>
</protein>
<sequence length="526" mass="59504">MRHSKVEIVENINVGDRKILKYISIIGAILVILLFYFNQRNILVDKVNSIKNVHSIIYGLFAAIAVILIISILKNNYKIERLFLLIIIPIGLIYTLLIPPGIVPDEWAHMHNTLTLSSQLMQKESDDKIMMRSDELELYSKQATVPNNDYYDYIYNNIFSLSDNNYVVTDSGAINLEHFFSYFPAVLGVTMGRILHLGAVTTIYLGRLFNFLFYTILGFLALKRMPFGKLLLFAITMLPMTCQQMFSLSYDAVINAASFFCIAYGMSFVYQSDKVEKKDIVLYALAGLLLLTIKGSAYAFILVIPILAKYFNPNGYEIAKRTKIIIFVIVIACIVLLNFRSFISTGTTSSLGTVSGENVVPWTGTPSYTLASLLSDVPGTITLFINTFIEKGVWYINTAIGSELGWLNILMPTWTINVWIGLLIISSFSEKSNNEVFTYEHKLLYFLIAAAVILVVMLAMALAWTPAGYQWIEGVQGRYYIPIIYLLLIWLQNTKIYLHDKIVKIVTIIIPIMAMISIYNLIPLVL</sequence>
<feature type="transmembrane region" description="Helical" evidence="1">
    <location>
        <begin position="20"/>
        <end position="36"/>
    </location>
</feature>
<keyword evidence="1" id="KW-0472">Membrane</keyword>
<reference evidence="2" key="2">
    <citation type="submission" date="2021-04" db="EMBL/GenBank/DDBJ databases">
        <authorList>
            <person name="Gilroy R."/>
        </authorList>
    </citation>
    <scope>NUCLEOTIDE SEQUENCE</scope>
    <source>
        <strain evidence="2">ChiGjej1B1-14440</strain>
    </source>
</reference>
<feature type="transmembrane region" description="Helical" evidence="1">
    <location>
        <begin position="443"/>
        <end position="467"/>
    </location>
</feature>
<feature type="transmembrane region" description="Helical" evidence="1">
    <location>
        <begin position="82"/>
        <end position="102"/>
    </location>
</feature>
<name>A0A9D2BLU2_9FIRM</name>
<proteinExistence type="predicted"/>
<feature type="transmembrane region" description="Helical" evidence="1">
    <location>
        <begin position="324"/>
        <end position="343"/>
    </location>
</feature>
<feature type="transmembrane region" description="Helical" evidence="1">
    <location>
        <begin position="505"/>
        <end position="522"/>
    </location>
</feature>
<evidence type="ECO:0000313" key="2">
    <source>
        <dbReference type="EMBL" id="HIX80803.1"/>
    </source>
</evidence>
<gene>
    <name evidence="2" type="ORF">H9980_02385</name>
</gene>
<keyword evidence="1" id="KW-0812">Transmembrane</keyword>
<dbReference type="InterPro" id="IPR018674">
    <property type="entry name" value="DUF2142_membrane"/>
</dbReference>
<reference evidence="2" key="1">
    <citation type="journal article" date="2021" name="PeerJ">
        <title>Extensive microbial diversity within the chicken gut microbiome revealed by metagenomics and culture.</title>
        <authorList>
            <person name="Gilroy R."/>
            <person name="Ravi A."/>
            <person name="Getino M."/>
            <person name="Pursley I."/>
            <person name="Horton D.L."/>
            <person name="Alikhan N.F."/>
            <person name="Baker D."/>
            <person name="Gharbi K."/>
            <person name="Hall N."/>
            <person name="Watson M."/>
            <person name="Adriaenssens E.M."/>
            <person name="Foster-Nyarko E."/>
            <person name="Jarju S."/>
            <person name="Secka A."/>
            <person name="Antonio M."/>
            <person name="Oren A."/>
            <person name="Chaudhuri R.R."/>
            <person name="La Ragione R."/>
            <person name="Hildebrand F."/>
            <person name="Pallen M.J."/>
        </authorList>
    </citation>
    <scope>NUCLEOTIDE SEQUENCE</scope>
    <source>
        <strain evidence="2">ChiGjej1B1-14440</strain>
    </source>
</reference>
<feature type="transmembrane region" description="Helical" evidence="1">
    <location>
        <begin position="282"/>
        <end position="304"/>
    </location>
</feature>
<feature type="transmembrane region" description="Helical" evidence="1">
    <location>
        <begin position="194"/>
        <end position="220"/>
    </location>
</feature>
<feature type="transmembrane region" description="Helical" evidence="1">
    <location>
        <begin position="479"/>
        <end position="498"/>
    </location>
</feature>
<comment type="caution">
    <text evidence="2">The sequence shown here is derived from an EMBL/GenBank/DDBJ whole genome shotgun (WGS) entry which is preliminary data.</text>
</comment>